<dbReference type="EMBL" id="SIJB01000030">
    <property type="protein sequence ID" value="NBI30251.1"/>
    <property type="molecule type" value="Genomic_DNA"/>
</dbReference>
<sequence>MKKLLSLMLVLSVTIMGIGFYNVSEAKAEPVPIEDEDVEGTSILVDGPVYTYHDNKDVRFVVSAIAKLITDKLKLGTVTSWIAALGTFEFSEGYLGPTYVGTWSWKTWDERAQRYKLWVTVVHYQDDDYDEPMEVQFYPIGYID</sequence>
<dbReference type="RefSeq" id="WP_160647059.1">
    <property type="nucleotide sequence ID" value="NZ_SIJB01000030.1"/>
</dbReference>
<evidence type="ECO:0000313" key="2">
    <source>
        <dbReference type="Proteomes" id="UP000448943"/>
    </source>
</evidence>
<dbReference type="OrthoDB" id="9976390at2"/>
<organism evidence="1 2">
    <name type="scientific">Chengkuizengella marina</name>
    <dbReference type="NCBI Taxonomy" id="2507566"/>
    <lineage>
        <taxon>Bacteria</taxon>
        <taxon>Bacillati</taxon>
        <taxon>Bacillota</taxon>
        <taxon>Bacilli</taxon>
        <taxon>Bacillales</taxon>
        <taxon>Paenibacillaceae</taxon>
        <taxon>Chengkuizengella</taxon>
    </lineage>
</organism>
<proteinExistence type="predicted"/>
<name>A0A6N9Q6C2_9BACL</name>
<dbReference type="AlphaFoldDB" id="A0A6N9Q6C2"/>
<keyword evidence="2" id="KW-1185">Reference proteome</keyword>
<dbReference type="Proteomes" id="UP000448943">
    <property type="component" value="Unassembled WGS sequence"/>
</dbReference>
<accession>A0A6N9Q6C2</accession>
<protein>
    <submittedName>
        <fullName evidence="1">Uncharacterized protein</fullName>
    </submittedName>
</protein>
<reference evidence="1 2" key="1">
    <citation type="submission" date="2019-01" db="EMBL/GenBank/DDBJ databases">
        <title>Chengkuizengella sp. nov., isolated from deep-sea sediment of East Pacific Ocean.</title>
        <authorList>
            <person name="Yang J."/>
            <person name="Lai Q."/>
            <person name="Shao Z."/>
        </authorList>
    </citation>
    <scope>NUCLEOTIDE SEQUENCE [LARGE SCALE GENOMIC DNA]</scope>
    <source>
        <strain evidence="1 2">YPA3-1-1</strain>
    </source>
</reference>
<comment type="caution">
    <text evidence="1">The sequence shown here is derived from an EMBL/GenBank/DDBJ whole genome shotgun (WGS) entry which is preliminary data.</text>
</comment>
<gene>
    <name evidence="1" type="ORF">ERL59_14980</name>
</gene>
<evidence type="ECO:0000313" key="1">
    <source>
        <dbReference type="EMBL" id="NBI30251.1"/>
    </source>
</evidence>